<proteinExistence type="predicted"/>
<dbReference type="AlphaFoldDB" id="A0A0J1GZN9"/>
<dbReference type="OrthoDB" id="5904793at2"/>
<feature type="transmembrane region" description="Helical" evidence="2">
    <location>
        <begin position="12"/>
        <end position="30"/>
    </location>
</feature>
<dbReference type="RefSeq" id="WP_047887518.1">
    <property type="nucleotide sequence ID" value="NZ_CP071325.1"/>
</dbReference>
<sequence>MERFLAISPRSQFWLFNVALALNILGMVLTDMWLPMVVGAIITTYLSVDALVRLRYVLPMKKEIRELRHELEKARRQLRENDTEREWQEP</sequence>
<keyword evidence="4" id="KW-1185">Reference proteome</keyword>
<keyword evidence="2" id="KW-0472">Membrane</keyword>
<evidence type="ECO:0000256" key="1">
    <source>
        <dbReference type="SAM" id="Coils"/>
    </source>
</evidence>
<gene>
    <name evidence="3" type="ORF">ABT57_22565</name>
</gene>
<reference evidence="3 4" key="1">
    <citation type="submission" date="2015-05" db="EMBL/GenBank/DDBJ databases">
        <title>Photobacterium galathea sp. nov.</title>
        <authorList>
            <person name="Machado H."/>
            <person name="Gram L."/>
        </authorList>
    </citation>
    <scope>NUCLEOTIDE SEQUENCE [LARGE SCALE GENOMIC DNA]</scope>
    <source>
        <strain evidence="3 4">DSM 22954</strain>
    </source>
</reference>
<evidence type="ECO:0000313" key="4">
    <source>
        <dbReference type="Proteomes" id="UP000035909"/>
    </source>
</evidence>
<dbReference type="Proteomes" id="UP000035909">
    <property type="component" value="Unassembled WGS sequence"/>
</dbReference>
<feature type="coiled-coil region" evidence="1">
    <location>
        <begin position="57"/>
        <end position="84"/>
    </location>
</feature>
<dbReference type="PATRIC" id="fig|320778.3.peg.4838"/>
<accession>A0A0J1GZN9</accession>
<dbReference type="EMBL" id="LDOU01000028">
    <property type="protein sequence ID" value="KLV05055.1"/>
    <property type="molecule type" value="Genomic_DNA"/>
</dbReference>
<feature type="transmembrane region" description="Helical" evidence="2">
    <location>
        <begin position="36"/>
        <end position="58"/>
    </location>
</feature>
<keyword evidence="1" id="KW-0175">Coiled coil</keyword>
<organism evidence="3 4">
    <name type="scientific">Photobacterium ganghwense</name>
    <dbReference type="NCBI Taxonomy" id="320778"/>
    <lineage>
        <taxon>Bacteria</taxon>
        <taxon>Pseudomonadati</taxon>
        <taxon>Pseudomonadota</taxon>
        <taxon>Gammaproteobacteria</taxon>
        <taxon>Vibrionales</taxon>
        <taxon>Vibrionaceae</taxon>
        <taxon>Photobacterium</taxon>
    </lineage>
</organism>
<name>A0A0J1GZN9_9GAMM</name>
<keyword evidence="2" id="KW-0812">Transmembrane</keyword>
<comment type="caution">
    <text evidence="3">The sequence shown here is derived from an EMBL/GenBank/DDBJ whole genome shotgun (WGS) entry which is preliminary data.</text>
</comment>
<keyword evidence="2" id="KW-1133">Transmembrane helix</keyword>
<evidence type="ECO:0000256" key="2">
    <source>
        <dbReference type="SAM" id="Phobius"/>
    </source>
</evidence>
<protein>
    <submittedName>
        <fullName evidence="3">NADH dehydrogenase</fullName>
    </submittedName>
</protein>
<evidence type="ECO:0000313" key="3">
    <source>
        <dbReference type="EMBL" id="KLV05055.1"/>
    </source>
</evidence>